<comment type="caution">
    <text evidence="1">The sequence shown here is derived from an EMBL/GenBank/DDBJ whole genome shotgun (WGS) entry which is preliminary data.</text>
</comment>
<proteinExistence type="predicted"/>
<evidence type="ECO:0000313" key="1">
    <source>
        <dbReference type="EMBL" id="KKM94382.1"/>
    </source>
</evidence>
<name>A0A0F9PMA9_9ZZZZ</name>
<reference evidence="1" key="1">
    <citation type="journal article" date="2015" name="Nature">
        <title>Complex archaea that bridge the gap between prokaryotes and eukaryotes.</title>
        <authorList>
            <person name="Spang A."/>
            <person name="Saw J.H."/>
            <person name="Jorgensen S.L."/>
            <person name="Zaremba-Niedzwiedzka K."/>
            <person name="Martijn J."/>
            <person name="Lind A.E."/>
            <person name="van Eijk R."/>
            <person name="Schleper C."/>
            <person name="Guy L."/>
            <person name="Ettema T.J."/>
        </authorList>
    </citation>
    <scope>NUCLEOTIDE SEQUENCE</scope>
</reference>
<accession>A0A0F9PMA9</accession>
<dbReference type="EMBL" id="LAZR01006146">
    <property type="protein sequence ID" value="KKM94382.1"/>
    <property type="molecule type" value="Genomic_DNA"/>
</dbReference>
<protein>
    <submittedName>
        <fullName evidence="1">Uncharacterized protein</fullName>
    </submittedName>
</protein>
<organism evidence="1">
    <name type="scientific">marine sediment metagenome</name>
    <dbReference type="NCBI Taxonomy" id="412755"/>
    <lineage>
        <taxon>unclassified sequences</taxon>
        <taxon>metagenomes</taxon>
        <taxon>ecological metagenomes</taxon>
    </lineage>
</organism>
<dbReference type="AlphaFoldDB" id="A0A0F9PMA9"/>
<sequence length="69" mass="7745">MTELISPMGEVDVGDKLYVLVEPTNPEEEVGTYWVSALWVPHKSSVDVMKFLDSELDKLVEDSDAEETT</sequence>
<gene>
    <name evidence="1" type="ORF">LCGC14_1198930</name>
</gene>